<dbReference type="InterPro" id="IPR050697">
    <property type="entry name" value="Adenylyl/Guanylyl_Cyclase_3/4"/>
</dbReference>
<keyword evidence="2" id="KW-0812">Transmembrane</keyword>
<dbReference type="InterPro" id="IPR001054">
    <property type="entry name" value="A/G_cyclase"/>
</dbReference>
<comment type="similarity">
    <text evidence="1">Belongs to the adenylyl cyclase class-3 family.</text>
</comment>
<dbReference type="SMART" id="SM00044">
    <property type="entry name" value="CYCc"/>
    <property type="match status" value="1"/>
</dbReference>
<keyword evidence="5" id="KW-1185">Reference proteome</keyword>
<name>D3FBS0_CONWI</name>
<keyword evidence="2" id="KW-0472">Membrane</keyword>
<dbReference type="KEGG" id="cwo:Cwoe_2916"/>
<dbReference type="Pfam" id="PF05226">
    <property type="entry name" value="CHASE2"/>
    <property type="match status" value="1"/>
</dbReference>
<reference evidence="4 5" key="1">
    <citation type="journal article" date="2010" name="Stand. Genomic Sci.">
        <title>Complete genome sequence of Conexibacter woesei type strain (ID131577).</title>
        <authorList>
            <person name="Pukall R."/>
            <person name="Lapidus A."/>
            <person name="Glavina Del Rio T."/>
            <person name="Copeland A."/>
            <person name="Tice H."/>
            <person name="Cheng J.-F."/>
            <person name="Lucas S."/>
            <person name="Chen F."/>
            <person name="Nolan M."/>
            <person name="Bruce D."/>
            <person name="Goodwin L."/>
            <person name="Pitluck S."/>
            <person name="Mavromatis K."/>
            <person name="Ivanova N."/>
            <person name="Ovchinnikova G."/>
            <person name="Pati A."/>
            <person name="Chen A."/>
            <person name="Palaniappan K."/>
            <person name="Land M."/>
            <person name="Hauser L."/>
            <person name="Chang Y.-J."/>
            <person name="Jeffries C.D."/>
            <person name="Chain P."/>
            <person name="Meincke L."/>
            <person name="Sims D."/>
            <person name="Brettin T."/>
            <person name="Detter J.C."/>
            <person name="Rohde M."/>
            <person name="Goeker M."/>
            <person name="Bristow J."/>
            <person name="Eisen J.A."/>
            <person name="Markowitz V."/>
            <person name="Kyrpides N.C."/>
            <person name="Klenk H.-P."/>
            <person name="Hugenholtz P."/>
        </authorList>
    </citation>
    <scope>NUCLEOTIDE SEQUENCE [LARGE SCALE GENOMIC DNA]</scope>
    <source>
        <strain evidence="5">DSM 14684 / CIP 108061 / JCM 11494 / NBRC 100937 / ID131577</strain>
    </source>
</reference>
<feature type="domain" description="Guanylate cyclase" evidence="3">
    <location>
        <begin position="388"/>
        <end position="523"/>
    </location>
</feature>
<evidence type="ECO:0000256" key="2">
    <source>
        <dbReference type="SAM" id="Phobius"/>
    </source>
</evidence>
<evidence type="ECO:0000313" key="5">
    <source>
        <dbReference type="Proteomes" id="UP000008229"/>
    </source>
</evidence>
<evidence type="ECO:0000256" key="1">
    <source>
        <dbReference type="ARBA" id="ARBA00005381"/>
    </source>
</evidence>
<dbReference type="SMART" id="SM01080">
    <property type="entry name" value="CHASE2"/>
    <property type="match status" value="1"/>
</dbReference>
<gene>
    <name evidence="4" type="ordered locus">Cwoe_2916</name>
</gene>
<dbReference type="PANTHER" id="PTHR43081">
    <property type="entry name" value="ADENYLATE CYCLASE, TERMINAL-DIFFERENTIATION SPECIFIC-RELATED"/>
    <property type="match status" value="1"/>
</dbReference>
<dbReference type="InterPro" id="IPR029787">
    <property type="entry name" value="Nucleotide_cyclase"/>
</dbReference>
<feature type="transmembrane region" description="Helical" evidence="2">
    <location>
        <begin position="322"/>
        <end position="346"/>
    </location>
</feature>
<dbReference type="AlphaFoldDB" id="D3FBS0"/>
<evidence type="ECO:0000259" key="3">
    <source>
        <dbReference type="PROSITE" id="PS50125"/>
    </source>
</evidence>
<protein>
    <submittedName>
        <fullName evidence="4">Adenylate/guanylate cyclase with Chase sensor</fullName>
    </submittedName>
</protein>
<feature type="transmembrane region" description="Helical" evidence="2">
    <location>
        <begin position="268"/>
        <end position="287"/>
    </location>
</feature>
<dbReference type="STRING" id="469383.Cwoe_2916"/>
<dbReference type="Gene3D" id="3.30.70.1230">
    <property type="entry name" value="Nucleotide cyclase"/>
    <property type="match status" value="1"/>
</dbReference>
<dbReference type="eggNOG" id="COG2114">
    <property type="taxonomic scope" value="Bacteria"/>
</dbReference>
<dbReference type="GO" id="GO:0006171">
    <property type="term" value="P:cAMP biosynthetic process"/>
    <property type="evidence" value="ECO:0007669"/>
    <property type="project" value="TreeGrafter"/>
</dbReference>
<dbReference type="EMBL" id="CP001854">
    <property type="protein sequence ID" value="ADB51335.1"/>
    <property type="molecule type" value="Genomic_DNA"/>
</dbReference>
<reference evidence="5" key="2">
    <citation type="submission" date="2010-01" db="EMBL/GenBank/DDBJ databases">
        <title>The complete genome of Conexibacter woesei DSM 14684.</title>
        <authorList>
            <consortium name="US DOE Joint Genome Institute (JGI-PGF)"/>
            <person name="Lucas S."/>
            <person name="Copeland A."/>
            <person name="Lapidus A."/>
            <person name="Glavina del Rio T."/>
            <person name="Dalin E."/>
            <person name="Tice H."/>
            <person name="Bruce D."/>
            <person name="Goodwin L."/>
            <person name="Pitluck S."/>
            <person name="Kyrpides N."/>
            <person name="Mavromatis K."/>
            <person name="Ivanova N."/>
            <person name="Mikhailova N."/>
            <person name="Chertkov O."/>
            <person name="Brettin T."/>
            <person name="Detter J.C."/>
            <person name="Han C."/>
            <person name="Larimer F."/>
            <person name="Land M."/>
            <person name="Hauser L."/>
            <person name="Markowitz V."/>
            <person name="Cheng J.-F."/>
            <person name="Hugenholtz P."/>
            <person name="Woyke T."/>
            <person name="Wu D."/>
            <person name="Pukall R."/>
            <person name="Steenblock K."/>
            <person name="Schneider S."/>
            <person name="Klenk H.-P."/>
            <person name="Eisen J.A."/>
        </authorList>
    </citation>
    <scope>NUCLEOTIDE SEQUENCE [LARGE SCALE GENOMIC DNA]</scope>
    <source>
        <strain evidence="5">DSM 14684 / CIP 108061 / JCM 11494 / NBRC 100937 / ID131577</strain>
    </source>
</reference>
<organism evidence="4 5">
    <name type="scientific">Conexibacter woesei (strain DSM 14684 / CCUG 47730 / CIP 108061 / JCM 11494 / NBRC 100937 / ID131577)</name>
    <dbReference type="NCBI Taxonomy" id="469383"/>
    <lineage>
        <taxon>Bacteria</taxon>
        <taxon>Bacillati</taxon>
        <taxon>Actinomycetota</taxon>
        <taxon>Thermoleophilia</taxon>
        <taxon>Solirubrobacterales</taxon>
        <taxon>Conexibacteraceae</taxon>
        <taxon>Conexibacter</taxon>
    </lineage>
</organism>
<evidence type="ECO:0000313" key="4">
    <source>
        <dbReference type="EMBL" id="ADB51335.1"/>
    </source>
</evidence>
<accession>D3FBS0</accession>
<dbReference type="SUPFAM" id="SSF55073">
    <property type="entry name" value="Nucleotide cyclase"/>
    <property type="match status" value="1"/>
</dbReference>
<dbReference type="Proteomes" id="UP000008229">
    <property type="component" value="Chromosome"/>
</dbReference>
<dbReference type="GO" id="GO:0004016">
    <property type="term" value="F:adenylate cyclase activity"/>
    <property type="evidence" value="ECO:0007669"/>
    <property type="project" value="UniProtKB-ARBA"/>
</dbReference>
<feature type="transmembrane region" description="Helical" evidence="2">
    <location>
        <begin position="294"/>
        <end position="316"/>
    </location>
</feature>
<dbReference type="CDD" id="cd07302">
    <property type="entry name" value="CHD"/>
    <property type="match status" value="1"/>
</dbReference>
<sequence precursor="true">MRDTPAMLSRPLRALIVGVAAAALAGGIAATGLLDRIEASSVDQRFDVRGSQGAPEDVLVVGIDEATYDVHGFPFERSLHALVIERLLNAGARRIAYDVQFSEPLDRRDDARLVDAVRDPRVLLGTAEATRSGTPVVMPALRRAAEGRVGIALFPHDHDVIRRFEPSVLGVPHLAVLAASGDPGTPARPLDFAGPPGTVPELSLDDIVTGRFDPAAVRDKVVVVGATAPILHDVDATAAGAPMPGPEIVANAIQTVLDGYPLRDAPPAVAALLVLAAGLLAPLAAALPGPPGRVLLQALGAGLAGAAALLVGAQLAFDGGTIVPVAAPLLALLFGTAGAVATTYAVEVRTRRRLRTEFERFVAPAVASELLELGAPGAPVQSRRLDATVLFCDLRGFTTLAERLEAEQVIAVLNRYLTLVSGEVLDRGGTVVSYQGDGMMAVFGAPLPQGDHAARALSAARAIFDGALPRFNAWLLEERLADAPLAAGIGINSGPVMSGIVGSERRVEYAAVGDATNVAARLQALGRDLPGELFVSASTVDALGGAAAAAAARLHLHGDVSLKGRREPVTVWIGD</sequence>
<dbReference type="InterPro" id="IPR007890">
    <property type="entry name" value="CHASE2"/>
</dbReference>
<dbReference type="PANTHER" id="PTHR43081:SF1">
    <property type="entry name" value="ADENYLATE CYCLASE, TERMINAL-DIFFERENTIATION SPECIFIC"/>
    <property type="match status" value="1"/>
</dbReference>
<dbReference type="GO" id="GO:0035556">
    <property type="term" value="P:intracellular signal transduction"/>
    <property type="evidence" value="ECO:0007669"/>
    <property type="project" value="InterPro"/>
</dbReference>
<dbReference type="PROSITE" id="PS50125">
    <property type="entry name" value="GUANYLATE_CYCLASE_2"/>
    <property type="match status" value="1"/>
</dbReference>
<keyword evidence="2" id="KW-1133">Transmembrane helix</keyword>
<proteinExistence type="inferred from homology"/>
<dbReference type="eggNOG" id="COG4252">
    <property type="taxonomic scope" value="Bacteria"/>
</dbReference>
<dbReference type="Pfam" id="PF00211">
    <property type="entry name" value="Guanylate_cyc"/>
    <property type="match status" value="1"/>
</dbReference>
<dbReference type="HOGENOM" id="CLU_000445_85_1_11"/>